<evidence type="ECO:0000256" key="2">
    <source>
        <dbReference type="ARBA" id="ARBA00006219"/>
    </source>
</evidence>
<evidence type="ECO:0000256" key="6">
    <source>
        <dbReference type="ARBA" id="ARBA00036820"/>
    </source>
</evidence>
<dbReference type="SUPFAM" id="SSF56112">
    <property type="entry name" value="Protein kinase-like (PK-like)"/>
    <property type="match status" value="1"/>
</dbReference>
<evidence type="ECO:0000313" key="12">
    <source>
        <dbReference type="EMBL" id="KIZ06671.1"/>
    </source>
</evidence>
<comment type="function">
    <text evidence="7">Catalyzes the GTP-dependent phosphorylation of 5-hydroxy-L-lysine.</text>
</comment>
<dbReference type="GeneID" id="25730253"/>
<reference evidence="12 13" key="1">
    <citation type="journal article" date="2013" name="BMC Genomics">
        <title>Reconstruction of the lipid metabolism for the microalga Monoraphidium neglectum from its genome sequence reveals characteristics suitable for biofuel production.</title>
        <authorList>
            <person name="Bogen C."/>
            <person name="Al-Dilaimi A."/>
            <person name="Albersmeier A."/>
            <person name="Wichmann J."/>
            <person name="Grundmann M."/>
            <person name="Rupp O."/>
            <person name="Lauersen K.J."/>
            <person name="Blifernez-Klassen O."/>
            <person name="Kalinowski J."/>
            <person name="Goesmann A."/>
            <person name="Mussgnug J.H."/>
            <person name="Kruse O."/>
        </authorList>
    </citation>
    <scope>NUCLEOTIDE SEQUENCE [LARGE SCALE GENOMIC DNA]</scope>
    <source>
        <strain evidence="12 13">SAG 48.87</strain>
    </source>
</reference>
<protein>
    <recommendedName>
        <fullName evidence="9">Hydroxylysine kinase</fullName>
        <ecNumber evidence="8">2.7.1.81</ecNumber>
    </recommendedName>
</protein>
<dbReference type="EC" id="2.7.1.81" evidence="8"/>
<dbReference type="GO" id="GO:0047992">
    <property type="term" value="F:hydroxylysine kinase activity"/>
    <property type="evidence" value="ECO:0007669"/>
    <property type="project" value="UniProtKB-EC"/>
</dbReference>
<sequence length="416" mass="42784">MQDAITAESALDLITLFEPFAPAGGQGTDDARRLGSHVSISRLAGYDDVNFRVTDARSRRAYVLKIHNAADSAASGAVFHAHNAVMQHIAAAGLVRSNTPMPLADGSGFIATVQLGGGGPRAVRLLTFLEGDIIGPRRLGPELQRALGAFIANLVTALQGFDDPALHDQTHDWFMECAASTITRKLPLVQGLDQEQRRLIESAAARLQGAVCISGDDLPRQVCHADANENNLLISADASQVTGILDWGDAAHCWRVVELAVAAAYAALLEASQGPGKGEEEGAVAPGSSGKGAGHEIGAGEGGGGEGARHEGAVEGGGGGAFDAPLRVAANVVAGYLGAGGPLTPAEQRMLGPLMGARVAISLVNGAIAARANPSNSEYLLATQKPGWRLLRLLQGLRESEVAAALLPPAVTAAQP</sequence>
<gene>
    <name evidence="12" type="ORF">MNEG_1285</name>
</gene>
<dbReference type="Pfam" id="PF01636">
    <property type="entry name" value="APH"/>
    <property type="match status" value="1"/>
</dbReference>
<feature type="domain" description="Aminoglycoside phosphotransferase" evidence="11">
    <location>
        <begin position="44"/>
        <end position="265"/>
    </location>
</feature>
<dbReference type="InterPro" id="IPR050249">
    <property type="entry name" value="Pseudomonas-type_ThrB"/>
</dbReference>
<evidence type="ECO:0000256" key="1">
    <source>
        <dbReference type="ARBA" id="ARBA00004496"/>
    </source>
</evidence>
<dbReference type="InterPro" id="IPR011009">
    <property type="entry name" value="Kinase-like_dom_sf"/>
</dbReference>
<keyword evidence="4" id="KW-0808">Transferase</keyword>
<evidence type="ECO:0000256" key="4">
    <source>
        <dbReference type="ARBA" id="ARBA00022679"/>
    </source>
</evidence>
<name>A0A0D2NQV3_9CHLO</name>
<dbReference type="STRING" id="145388.A0A0D2NQV3"/>
<dbReference type="InterPro" id="IPR002575">
    <property type="entry name" value="Aminoglycoside_PTrfase"/>
</dbReference>
<evidence type="ECO:0000256" key="3">
    <source>
        <dbReference type="ARBA" id="ARBA00022490"/>
    </source>
</evidence>
<comment type="similarity">
    <text evidence="2">Belongs to the aminoglycoside phosphotransferase family.</text>
</comment>
<dbReference type="EMBL" id="KK100344">
    <property type="protein sequence ID" value="KIZ06671.1"/>
    <property type="molecule type" value="Genomic_DNA"/>
</dbReference>
<evidence type="ECO:0000256" key="5">
    <source>
        <dbReference type="ARBA" id="ARBA00022777"/>
    </source>
</evidence>
<proteinExistence type="inferred from homology"/>
<dbReference type="PANTHER" id="PTHR21064">
    <property type="entry name" value="AMINOGLYCOSIDE PHOSPHOTRANSFERASE DOMAIN-CONTAINING PROTEIN-RELATED"/>
    <property type="match status" value="1"/>
</dbReference>
<evidence type="ECO:0000256" key="7">
    <source>
        <dbReference type="ARBA" id="ARBA00037368"/>
    </source>
</evidence>
<evidence type="ECO:0000259" key="11">
    <source>
        <dbReference type="Pfam" id="PF01636"/>
    </source>
</evidence>
<dbReference type="RefSeq" id="XP_013905690.1">
    <property type="nucleotide sequence ID" value="XM_014050236.1"/>
</dbReference>
<accession>A0A0D2NQV3</accession>
<dbReference type="Gene3D" id="3.90.1200.10">
    <property type="match status" value="1"/>
</dbReference>
<evidence type="ECO:0000313" key="13">
    <source>
        <dbReference type="Proteomes" id="UP000054498"/>
    </source>
</evidence>
<feature type="compositionally biased region" description="Gly residues" evidence="10">
    <location>
        <begin position="289"/>
        <end position="306"/>
    </location>
</feature>
<evidence type="ECO:0000256" key="9">
    <source>
        <dbReference type="ARBA" id="ARBA00040505"/>
    </source>
</evidence>
<organism evidence="12 13">
    <name type="scientific">Monoraphidium neglectum</name>
    <dbReference type="NCBI Taxonomy" id="145388"/>
    <lineage>
        <taxon>Eukaryota</taxon>
        <taxon>Viridiplantae</taxon>
        <taxon>Chlorophyta</taxon>
        <taxon>core chlorophytes</taxon>
        <taxon>Chlorophyceae</taxon>
        <taxon>CS clade</taxon>
        <taxon>Sphaeropleales</taxon>
        <taxon>Selenastraceae</taxon>
        <taxon>Monoraphidium</taxon>
    </lineage>
</organism>
<feature type="region of interest" description="Disordered" evidence="10">
    <location>
        <begin position="274"/>
        <end position="316"/>
    </location>
</feature>
<keyword evidence="3" id="KW-0963">Cytoplasm</keyword>
<keyword evidence="5" id="KW-0418">Kinase</keyword>
<dbReference type="OrthoDB" id="9973935at2759"/>
<evidence type="ECO:0000256" key="10">
    <source>
        <dbReference type="SAM" id="MobiDB-lite"/>
    </source>
</evidence>
<dbReference type="AlphaFoldDB" id="A0A0D2NQV3"/>
<comment type="subcellular location">
    <subcellularLocation>
        <location evidence="1">Cytoplasm</location>
    </subcellularLocation>
</comment>
<dbReference type="GO" id="GO:0005737">
    <property type="term" value="C:cytoplasm"/>
    <property type="evidence" value="ECO:0007669"/>
    <property type="project" value="UniProtKB-SubCell"/>
</dbReference>
<dbReference type="PANTHER" id="PTHR21064:SF1">
    <property type="entry name" value="HYDROXYLYSINE KINASE"/>
    <property type="match status" value="1"/>
</dbReference>
<evidence type="ECO:0000256" key="8">
    <source>
        <dbReference type="ARBA" id="ARBA00038873"/>
    </source>
</evidence>
<dbReference type="KEGG" id="mng:MNEG_1285"/>
<keyword evidence="13" id="KW-1185">Reference proteome</keyword>
<comment type="catalytic activity">
    <reaction evidence="6">
        <text>(5R)-5-hydroxy-L-lysine + GTP = (5R)-5-phosphooxy-L-lysine + GDP + H(+)</text>
        <dbReference type="Rhea" id="RHEA:19049"/>
        <dbReference type="ChEBI" id="CHEBI:15378"/>
        <dbReference type="ChEBI" id="CHEBI:37565"/>
        <dbReference type="ChEBI" id="CHEBI:57882"/>
        <dbReference type="ChEBI" id="CHEBI:58189"/>
        <dbReference type="ChEBI" id="CHEBI:58357"/>
        <dbReference type="EC" id="2.7.1.81"/>
    </reaction>
</comment>
<dbReference type="Proteomes" id="UP000054498">
    <property type="component" value="Unassembled WGS sequence"/>
</dbReference>